<evidence type="ECO:0000313" key="2">
    <source>
        <dbReference type="EMBL" id="EXJ61735.1"/>
    </source>
</evidence>
<dbReference type="GO" id="GO:0140291">
    <property type="term" value="P:peptidyl-glutamate ADP-deribosylation"/>
    <property type="evidence" value="ECO:0007669"/>
    <property type="project" value="TreeGrafter"/>
</dbReference>
<accession>W9W9Q5</accession>
<keyword evidence="3" id="KW-1185">Reference proteome</keyword>
<organism evidence="2 3">
    <name type="scientific">Cladophialophora yegresii CBS 114405</name>
    <dbReference type="NCBI Taxonomy" id="1182544"/>
    <lineage>
        <taxon>Eukaryota</taxon>
        <taxon>Fungi</taxon>
        <taxon>Dikarya</taxon>
        <taxon>Ascomycota</taxon>
        <taxon>Pezizomycotina</taxon>
        <taxon>Eurotiomycetes</taxon>
        <taxon>Chaetothyriomycetidae</taxon>
        <taxon>Chaetothyriales</taxon>
        <taxon>Herpotrichiellaceae</taxon>
        <taxon>Cladophialophora</taxon>
    </lineage>
</organism>
<evidence type="ECO:0000313" key="3">
    <source>
        <dbReference type="Proteomes" id="UP000019473"/>
    </source>
</evidence>
<dbReference type="Gene3D" id="3.40.220.10">
    <property type="entry name" value="Leucine Aminopeptidase, subunit E, domain 1"/>
    <property type="match status" value="1"/>
</dbReference>
<dbReference type="GeneID" id="19176774"/>
<dbReference type="AlphaFoldDB" id="W9W9Q5"/>
<dbReference type="RefSeq" id="XP_007754389.1">
    <property type="nucleotide sequence ID" value="XM_007756199.1"/>
</dbReference>
<dbReference type="Proteomes" id="UP000019473">
    <property type="component" value="Unassembled WGS sequence"/>
</dbReference>
<dbReference type="OrthoDB" id="2155246at2759"/>
<protein>
    <submittedName>
        <fullName evidence="2">Uncharacterized protein</fullName>
    </submittedName>
</protein>
<dbReference type="VEuPathDB" id="FungiDB:A1O7_02164"/>
<dbReference type="PANTHER" id="PTHR12521:SF0">
    <property type="entry name" value="ADP-RIBOSE GLYCOHYDROLASE OARD1"/>
    <property type="match status" value="1"/>
</dbReference>
<dbReference type="InterPro" id="IPR050892">
    <property type="entry name" value="ADP-ribose_metab_enzymes"/>
</dbReference>
<dbReference type="eggNOG" id="ENOG502S60W">
    <property type="taxonomic scope" value="Eukaryota"/>
</dbReference>
<gene>
    <name evidence="2" type="ORF">A1O7_02164</name>
</gene>
<dbReference type="EMBL" id="AMGW01000002">
    <property type="protein sequence ID" value="EXJ61735.1"/>
    <property type="molecule type" value="Genomic_DNA"/>
</dbReference>
<dbReference type="STRING" id="1182544.W9W9Q5"/>
<feature type="region of interest" description="Disordered" evidence="1">
    <location>
        <begin position="86"/>
        <end position="113"/>
    </location>
</feature>
<evidence type="ECO:0000256" key="1">
    <source>
        <dbReference type="SAM" id="MobiDB-lite"/>
    </source>
</evidence>
<comment type="caution">
    <text evidence="2">The sequence shown here is derived from an EMBL/GenBank/DDBJ whole genome shotgun (WGS) entry which is preliminary data.</text>
</comment>
<dbReference type="SUPFAM" id="SSF52949">
    <property type="entry name" value="Macro domain-like"/>
    <property type="match status" value="1"/>
</dbReference>
<dbReference type="HOGENOM" id="CLU_725692_0_0_1"/>
<reference evidence="2 3" key="1">
    <citation type="submission" date="2013-03" db="EMBL/GenBank/DDBJ databases">
        <title>The Genome Sequence of Cladophialophora yegresii CBS 114405.</title>
        <authorList>
            <consortium name="The Broad Institute Genomics Platform"/>
            <person name="Cuomo C."/>
            <person name="de Hoog S."/>
            <person name="Gorbushina A."/>
            <person name="Walker B."/>
            <person name="Young S.K."/>
            <person name="Zeng Q."/>
            <person name="Gargeya S."/>
            <person name="Fitzgerald M."/>
            <person name="Haas B."/>
            <person name="Abouelleil A."/>
            <person name="Allen A.W."/>
            <person name="Alvarado L."/>
            <person name="Arachchi H.M."/>
            <person name="Berlin A.M."/>
            <person name="Chapman S.B."/>
            <person name="Gainer-Dewar J."/>
            <person name="Goldberg J."/>
            <person name="Griggs A."/>
            <person name="Gujja S."/>
            <person name="Hansen M."/>
            <person name="Howarth C."/>
            <person name="Imamovic A."/>
            <person name="Ireland A."/>
            <person name="Larimer J."/>
            <person name="McCowan C."/>
            <person name="Murphy C."/>
            <person name="Pearson M."/>
            <person name="Poon T.W."/>
            <person name="Priest M."/>
            <person name="Roberts A."/>
            <person name="Saif S."/>
            <person name="Shea T."/>
            <person name="Sisk P."/>
            <person name="Sykes S."/>
            <person name="Wortman J."/>
            <person name="Nusbaum C."/>
            <person name="Birren B."/>
        </authorList>
    </citation>
    <scope>NUCLEOTIDE SEQUENCE [LARGE SCALE GENOMIC DNA]</scope>
    <source>
        <strain evidence="2 3">CBS 114405</strain>
    </source>
</reference>
<dbReference type="InterPro" id="IPR043472">
    <property type="entry name" value="Macro_dom-like"/>
</dbReference>
<dbReference type="PANTHER" id="PTHR12521">
    <property type="entry name" value="PROTEIN C6ORF130"/>
    <property type="match status" value="1"/>
</dbReference>
<sequence>MELPSHDKYHRLLSSPYACLQELDESYFKAVEYWTVQGRRGVENAKVELQHIDEAYGALFQEYLKDQEGVGYEKAKYTMQQVVNGQERMTKPSEGDEDLWVPPRQERSASPKMGDGIEIDELADYEKMEQPTVYNSNPMRGFAIREITGDIKDAPDRAVIVHAVNCQGVWGYGIAKELKNMCPAAFEIYRLHCQRASRPYYLAGTCLLIAPQRSDYEQKRKLKLRGVDNALSREVPLPKTRHWIACLFTSTGYGKRNLKMNNPGKDSPSQILNHTRLALEEFRTRLEDYEIPDSNKVTTSDAVDETPGEIWSSKFNSGAFGVDWELTRDILVEEFDGSRCQWTLVEKVSSGGDESPASVDSNVTEGSVFEHARRHAQIEIENRLKTKNGDPVEGDLPLRDALREMGFQ</sequence>
<proteinExistence type="predicted"/>
<name>W9W9Q5_9EURO</name>